<keyword evidence="5 7" id="KW-0653">Protein transport</keyword>
<dbReference type="GO" id="GO:0043130">
    <property type="term" value="F:ubiquitin binding"/>
    <property type="evidence" value="ECO:0007669"/>
    <property type="project" value="UniProtKB-UniRule"/>
</dbReference>
<evidence type="ECO:0000313" key="10">
    <source>
        <dbReference type="Proteomes" id="UP001431783"/>
    </source>
</evidence>
<dbReference type="Pfam" id="PF04157">
    <property type="entry name" value="EAP30"/>
    <property type="match status" value="1"/>
</dbReference>
<dbReference type="InterPro" id="IPR036388">
    <property type="entry name" value="WH-like_DNA-bd_sf"/>
</dbReference>
<evidence type="ECO:0000256" key="5">
    <source>
        <dbReference type="ARBA" id="ARBA00022927"/>
    </source>
</evidence>
<protein>
    <recommendedName>
        <fullName evidence="2 7">Vacuolar protein-sorting-associated protein 36</fullName>
    </recommendedName>
    <alternativeName>
        <fullName evidence="6 7">ESCRT-II complex subunit VPS36</fullName>
    </alternativeName>
</protein>
<name>A0AAW1TNR1_9CUCU</name>
<dbReference type="SUPFAM" id="SSF46785">
    <property type="entry name" value="Winged helix' DNA-binding domain"/>
    <property type="match status" value="2"/>
</dbReference>
<organism evidence="9 10">
    <name type="scientific">Henosepilachna vigintioctopunctata</name>
    <dbReference type="NCBI Taxonomy" id="420089"/>
    <lineage>
        <taxon>Eukaryota</taxon>
        <taxon>Metazoa</taxon>
        <taxon>Ecdysozoa</taxon>
        <taxon>Arthropoda</taxon>
        <taxon>Hexapoda</taxon>
        <taxon>Insecta</taxon>
        <taxon>Pterygota</taxon>
        <taxon>Neoptera</taxon>
        <taxon>Endopterygota</taxon>
        <taxon>Coleoptera</taxon>
        <taxon>Polyphaga</taxon>
        <taxon>Cucujiformia</taxon>
        <taxon>Coccinelloidea</taxon>
        <taxon>Coccinellidae</taxon>
        <taxon>Epilachninae</taxon>
        <taxon>Epilachnini</taxon>
        <taxon>Henosepilachna</taxon>
    </lineage>
</organism>
<keyword evidence="3 7" id="KW-0813">Transport</keyword>
<feature type="domain" description="GLUE N-terminal" evidence="8">
    <location>
        <begin position="1"/>
        <end position="144"/>
    </location>
</feature>
<dbReference type="InterPro" id="IPR021648">
    <property type="entry name" value="GLUE_dom"/>
</dbReference>
<dbReference type="SUPFAM" id="SSF50729">
    <property type="entry name" value="PH domain-like"/>
    <property type="match status" value="1"/>
</dbReference>
<dbReference type="FunFam" id="1.10.10.10:FF:000170">
    <property type="entry name" value="Vacuolar protein-sorting-associated protein 36"/>
    <property type="match status" value="1"/>
</dbReference>
<dbReference type="EMBL" id="JARQZJ010000002">
    <property type="protein sequence ID" value="KAK9869949.1"/>
    <property type="molecule type" value="Genomic_DNA"/>
</dbReference>
<dbReference type="AlphaFoldDB" id="A0AAW1TNR1"/>
<keyword evidence="7" id="KW-0967">Endosome</keyword>
<reference evidence="9 10" key="1">
    <citation type="submission" date="2023-03" db="EMBL/GenBank/DDBJ databases">
        <title>Genome insight into feeding habits of ladybird beetles.</title>
        <authorList>
            <person name="Li H.-S."/>
            <person name="Huang Y.-H."/>
            <person name="Pang H."/>
        </authorList>
    </citation>
    <scope>NUCLEOTIDE SEQUENCE [LARGE SCALE GENOMIC DNA]</scope>
    <source>
        <strain evidence="9">SYSU_2023b</strain>
        <tissue evidence="9">Whole body</tissue>
    </source>
</reference>
<dbReference type="InterPro" id="IPR037855">
    <property type="entry name" value="Vps36"/>
</dbReference>
<evidence type="ECO:0000259" key="8">
    <source>
        <dbReference type="PROSITE" id="PS51495"/>
    </source>
</evidence>
<dbReference type="Gene3D" id="6.10.140.260">
    <property type="match status" value="1"/>
</dbReference>
<dbReference type="FunFam" id="1.10.10.10:FF:000416">
    <property type="entry name" value="Vacuolar protein-sorting-associated protein 36"/>
    <property type="match status" value="1"/>
</dbReference>
<dbReference type="Proteomes" id="UP001431783">
    <property type="component" value="Unassembled WGS sequence"/>
</dbReference>
<gene>
    <name evidence="9" type="ORF">WA026_006047</name>
</gene>
<evidence type="ECO:0000256" key="6">
    <source>
        <dbReference type="ARBA" id="ARBA00030114"/>
    </source>
</evidence>
<comment type="subunit">
    <text evidence="7">Component of the endosomal sorting complex required for transport II (ESCRT-II).</text>
</comment>
<comment type="function">
    <text evidence="7">Component of the ESCRT-II complex (endosomal sorting complex required for transport II), which is required for multivesicular body (MVB) formation and sorting of endosomal cargo proteins into MVBs.</text>
</comment>
<comment type="subcellular location">
    <subcellularLocation>
        <location evidence="7">Cytoplasm</location>
    </subcellularLocation>
    <subcellularLocation>
        <location evidence="7">Endosome</location>
    </subcellularLocation>
</comment>
<dbReference type="GO" id="GO:0031902">
    <property type="term" value="C:late endosome membrane"/>
    <property type="evidence" value="ECO:0007669"/>
    <property type="project" value="UniProtKB-UniRule"/>
</dbReference>
<evidence type="ECO:0000256" key="2">
    <source>
        <dbReference type="ARBA" id="ARBA00017953"/>
    </source>
</evidence>
<evidence type="ECO:0000256" key="7">
    <source>
        <dbReference type="RuleBase" id="RU367095"/>
    </source>
</evidence>
<dbReference type="PROSITE" id="PS51495">
    <property type="entry name" value="GLUE"/>
    <property type="match status" value="1"/>
</dbReference>
<dbReference type="InterPro" id="IPR036390">
    <property type="entry name" value="WH_DNA-bd_sf"/>
</dbReference>
<dbReference type="Gene3D" id="2.30.29.30">
    <property type="entry name" value="Pleckstrin-homology domain (PH domain)/Phosphotyrosine-binding domain (PTB)"/>
    <property type="match status" value="1"/>
</dbReference>
<keyword evidence="10" id="KW-1185">Reference proteome</keyword>
<proteinExistence type="inferred from homology"/>
<dbReference type="GO" id="GO:0032266">
    <property type="term" value="F:phosphatidylinositol-3-phosphate binding"/>
    <property type="evidence" value="ECO:0007669"/>
    <property type="project" value="UniProtKB-UniRule"/>
</dbReference>
<sequence>MNRVKYASPLLLENEYTLVTEYNVRLYDGDQKTSFEGGQLIITSHRILWGRPGAIETGQTCLALNLSLVVYIEEESPGTFSFSRSRKIILFLSENSNDQSNGPQYTSIYNFIKLSFREGYQHNVVDTLNHVLQQKAWEPKNVQRQVGPPSTSKIPPPIKLRTGIVGIERNLQEKQKKADESISVAFQDLNKLMTMAKDMVKLSQTISTKIKEKQGDITDDDTVKFKSYLLSLGIDDPVTRDSYKSNTQYYRGLAREICTALKEPIEKMGGMMGMTDVFCRVNRARGLELLSPEDTLNACKAMEALDLPLKLYQFNSGVMVLQLRTLDDDTVSDATAQLIKENESVNCEELGQFLGISIVLAKERLLSAEKAGKCCRDDSIEGLRFYPNLFLIDE</sequence>
<dbReference type="PANTHER" id="PTHR13128:SF12">
    <property type="entry name" value="VACUOLAR PROTEIN-SORTING-ASSOCIATED PROTEIN 36"/>
    <property type="match status" value="1"/>
</dbReference>
<keyword evidence="4 7" id="KW-0963">Cytoplasm</keyword>
<dbReference type="InterPro" id="IPR011993">
    <property type="entry name" value="PH-like_dom_sf"/>
</dbReference>
<dbReference type="Gene3D" id="1.10.10.10">
    <property type="entry name" value="Winged helix-like DNA-binding domain superfamily/Winged helix DNA-binding domain"/>
    <property type="match status" value="2"/>
</dbReference>
<comment type="similarity">
    <text evidence="1 7">Belongs to the VPS36 family.</text>
</comment>
<evidence type="ECO:0000256" key="1">
    <source>
        <dbReference type="ARBA" id="ARBA00009697"/>
    </source>
</evidence>
<dbReference type="PANTHER" id="PTHR13128">
    <property type="entry name" value="VACUOLAR PROTEIN-SORTING-ASSOCIATED PROTEIN 36"/>
    <property type="match status" value="1"/>
</dbReference>
<evidence type="ECO:0000256" key="3">
    <source>
        <dbReference type="ARBA" id="ARBA00022448"/>
    </source>
</evidence>
<dbReference type="InterPro" id="IPR040608">
    <property type="entry name" value="Snf8/Vps36"/>
</dbReference>
<dbReference type="GO" id="GO:0000814">
    <property type="term" value="C:ESCRT II complex"/>
    <property type="evidence" value="ECO:0007669"/>
    <property type="project" value="UniProtKB-UniRule"/>
</dbReference>
<accession>A0AAW1TNR1</accession>
<evidence type="ECO:0000256" key="4">
    <source>
        <dbReference type="ARBA" id="ARBA00022490"/>
    </source>
</evidence>
<dbReference type="GO" id="GO:0043328">
    <property type="term" value="P:protein transport to vacuole involved in ubiquitin-dependent protein catabolic process via the multivesicular body sorting pathway"/>
    <property type="evidence" value="ECO:0007669"/>
    <property type="project" value="UniProtKB-UniRule"/>
</dbReference>
<comment type="caution">
    <text evidence="9">The sequence shown here is derived from an EMBL/GenBank/DDBJ whole genome shotgun (WGS) entry which is preliminary data.</text>
</comment>
<dbReference type="Pfam" id="PF11605">
    <property type="entry name" value="Vps36_ESCRT-II"/>
    <property type="match status" value="1"/>
</dbReference>
<evidence type="ECO:0000313" key="9">
    <source>
        <dbReference type="EMBL" id="KAK9869949.1"/>
    </source>
</evidence>